<evidence type="ECO:0000256" key="6">
    <source>
        <dbReference type="ARBA" id="ARBA00022806"/>
    </source>
</evidence>
<keyword evidence="6" id="KW-0347">Helicase</keyword>
<dbReference type="InterPro" id="IPR002464">
    <property type="entry name" value="DNA/RNA_helicase_DEAH_CS"/>
</dbReference>
<evidence type="ECO:0000256" key="4">
    <source>
        <dbReference type="ARBA" id="ARBA00022741"/>
    </source>
</evidence>
<evidence type="ECO:0000256" key="1">
    <source>
        <dbReference type="ARBA" id="ARBA00001947"/>
    </source>
</evidence>
<feature type="region of interest" description="Disordered" evidence="13">
    <location>
        <begin position="1372"/>
        <end position="1469"/>
    </location>
</feature>
<dbReference type="EC" id="5.6.2.4" evidence="12"/>
<feature type="compositionally biased region" description="Polar residues" evidence="13">
    <location>
        <begin position="1621"/>
        <end position="1631"/>
    </location>
</feature>
<dbReference type="InterPro" id="IPR044876">
    <property type="entry name" value="HRDC_dom_sf"/>
</dbReference>
<feature type="compositionally biased region" description="Polar residues" evidence="13">
    <location>
        <begin position="322"/>
        <end position="336"/>
    </location>
</feature>
<dbReference type="Proteomes" id="UP000800094">
    <property type="component" value="Unassembled WGS sequence"/>
</dbReference>
<keyword evidence="7" id="KW-0067">ATP-binding</keyword>
<dbReference type="InterPro" id="IPR036390">
    <property type="entry name" value="WH_DNA-bd_sf"/>
</dbReference>
<evidence type="ECO:0000256" key="13">
    <source>
        <dbReference type="SAM" id="MobiDB-lite"/>
    </source>
</evidence>
<dbReference type="GeneID" id="54585313"/>
<feature type="region of interest" description="Disordered" evidence="13">
    <location>
        <begin position="624"/>
        <end position="646"/>
    </location>
</feature>
<comment type="cofactor">
    <cofactor evidence="1">
        <name>Zn(2+)</name>
        <dbReference type="ChEBI" id="CHEBI:29105"/>
    </cofactor>
</comment>
<evidence type="ECO:0000256" key="5">
    <source>
        <dbReference type="ARBA" id="ARBA00022801"/>
    </source>
</evidence>
<evidence type="ECO:0000259" key="14">
    <source>
        <dbReference type="PROSITE" id="PS50967"/>
    </source>
</evidence>
<dbReference type="Gene3D" id="1.10.150.80">
    <property type="entry name" value="HRDC domain"/>
    <property type="match status" value="1"/>
</dbReference>
<dbReference type="SMART" id="SM00490">
    <property type="entry name" value="HELICc"/>
    <property type="match status" value="1"/>
</dbReference>
<dbReference type="PROSITE" id="PS51192">
    <property type="entry name" value="HELICASE_ATP_BIND_1"/>
    <property type="match status" value="1"/>
</dbReference>
<dbReference type="InterPro" id="IPR032284">
    <property type="entry name" value="RecQ_Zn-bd"/>
</dbReference>
<evidence type="ECO:0000256" key="8">
    <source>
        <dbReference type="ARBA" id="ARBA00023125"/>
    </source>
</evidence>
<evidence type="ECO:0000256" key="12">
    <source>
        <dbReference type="ARBA" id="ARBA00034808"/>
    </source>
</evidence>
<dbReference type="InterPro" id="IPR010997">
    <property type="entry name" value="HRDC-like_sf"/>
</dbReference>
<dbReference type="OrthoDB" id="10261556at2759"/>
<feature type="region of interest" description="Disordered" evidence="13">
    <location>
        <begin position="1589"/>
        <end position="1760"/>
    </location>
</feature>
<evidence type="ECO:0000313" key="18">
    <source>
        <dbReference type="Proteomes" id="UP000800094"/>
    </source>
</evidence>
<dbReference type="Gene3D" id="1.10.10.10">
    <property type="entry name" value="Winged helix-like DNA-binding domain superfamily/Winged helix DNA-binding domain"/>
    <property type="match status" value="1"/>
</dbReference>
<comment type="similarity">
    <text evidence="3">Belongs to the helicase family. RecQ subfamily.</text>
</comment>
<name>A0A6A6IQ61_9PLEO</name>
<feature type="region of interest" description="Disordered" evidence="13">
    <location>
        <begin position="231"/>
        <end position="460"/>
    </location>
</feature>
<evidence type="ECO:0000256" key="9">
    <source>
        <dbReference type="ARBA" id="ARBA00023235"/>
    </source>
</evidence>
<dbReference type="PROSITE" id="PS00690">
    <property type="entry name" value="DEAH_ATP_HELICASE"/>
    <property type="match status" value="1"/>
</dbReference>
<dbReference type="Pfam" id="PF16124">
    <property type="entry name" value="RecQ_Zn_bind"/>
    <property type="match status" value="1"/>
</dbReference>
<dbReference type="InterPro" id="IPR036388">
    <property type="entry name" value="WH-like_DNA-bd_sf"/>
</dbReference>
<comment type="catalytic activity">
    <reaction evidence="11">
        <text>Couples ATP hydrolysis with the unwinding of duplex DNA by translocating in the 3'-5' direction.</text>
        <dbReference type="EC" id="5.6.2.4"/>
    </reaction>
</comment>
<dbReference type="GO" id="GO:0006260">
    <property type="term" value="P:DNA replication"/>
    <property type="evidence" value="ECO:0007669"/>
    <property type="project" value="InterPro"/>
</dbReference>
<feature type="compositionally biased region" description="Basic and acidic residues" evidence="13">
    <location>
        <begin position="82"/>
        <end position="91"/>
    </location>
</feature>
<keyword evidence="8" id="KW-0238">DNA-binding</keyword>
<dbReference type="InterPro" id="IPR018982">
    <property type="entry name" value="RQC_domain"/>
</dbReference>
<feature type="region of interest" description="Disordered" evidence="13">
    <location>
        <begin position="672"/>
        <end position="758"/>
    </location>
</feature>
<feature type="domain" description="Helicase C-terminal" evidence="16">
    <location>
        <begin position="1066"/>
        <end position="1218"/>
    </location>
</feature>
<feature type="compositionally biased region" description="Basic and acidic residues" evidence="13">
    <location>
        <begin position="1437"/>
        <end position="1450"/>
    </location>
</feature>
<keyword evidence="5" id="KW-0378">Hydrolase</keyword>
<dbReference type="GO" id="GO:0005737">
    <property type="term" value="C:cytoplasm"/>
    <property type="evidence" value="ECO:0007669"/>
    <property type="project" value="TreeGrafter"/>
</dbReference>
<dbReference type="PROSITE" id="PS50967">
    <property type="entry name" value="HRDC"/>
    <property type="match status" value="1"/>
</dbReference>
<dbReference type="PROSITE" id="PS51194">
    <property type="entry name" value="HELICASE_CTER"/>
    <property type="match status" value="1"/>
</dbReference>
<dbReference type="CDD" id="cd17920">
    <property type="entry name" value="DEXHc_RecQ"/>
    <property type="match status" value="1"/>
</dbReference>
<keyword evidence="18" id="KW-1185">Reference proteome</keyword>
<dbReference type="SUPFAM" id="SSF47819">
    <property type="entry name" value="HRDC-like"/>
    <property type="match status" value="1"/>
</dbReference>
<dbReference type="GO" id="GO:0000724">
    <property type="term" value="P:double-strand break repair via homologous recombination"/>
    <property type="evidence" value="ECO:0007669"/>
    <property type="project" value="TreeGrafter"/>
</dbReference>
<dbReference type="InterPro" id="IPR001650">
    <property type="entry name" value="Helicase_C-like"/>
</dbReference>
<dbReference type="SUPFAM" id="SSF46785">
    <property type="entry name" value="Winged helix' DNA-binding domain"/>
    <property type="match status" value="1"/>
</dbReference>
<dbReference type="SMART" id="SM00956">
    <property type="entry name" value="RQC"/>
    <property type="match status" value="1"/>
</dbReference>
<feature type="compositionally biased region" description="Polar residues" evidence="13">
    <location>
        <begin position="384"/>
        <end position="402"/>
    </location>
</feature>
<dbReference type="FunFam" id="3.40.50.300:FF:001975">
    <property type="entry name" value="ATP-dependent DNA helicase"/>
    <property type="match status" value="1"/>
</dbReference>
<evidence type="ECO:0000256" key="7">
    <source>
        <dbReference type="ARBA" id="ARBA00022840"/>
    </source>
</evidence>
<gene>
    <name evidence="17" type="ORF">BU26DRAFT_549206</name>
</gene>
<feature type="compositionally biased region" description="Acidic residues" evidence="13">
    <location>
        <begin position="739"/>
        <end position="749"/>
    </location>
</feature>
<dbReference type="InterPro" id="IPR004589">
    <property type="entry name" value="DNA_helicase_ATP-dep_RecQ"/>
</dbReference>
<dbReference type="SUPFAM" id="SSF52540">
    <property type="entry name" value="P-loop containing nucleoside triphosphate hydrolases"/>
    <property type="match status" value="1"/>
</dbReference>
<dbReference type="FunFam" id="3.40.50.300:FF:000296">
    <property type="entry name" value="ATP-dependent DNA helicase RecQ"/>
    <property type="match status" value="1"/>
</dbReference>
<dbReference type="InterPro" id="IPR014001">
    <property type="entry name" value="Helicase_ATP-bd"/>
</dbReference>
<feature type="compositionally biased region" description="Gly residues" evidence="13">
    <location>
        <begin position="1739"/>
        <end position="1753"/>
    </location>
</feature>
<evidence type="ECO:0000259" key="16">
    <source>
        <dbReference type="PROSITE" id="PS51194"/>
    </source>
</evidence>
<dbReference type="Pfam" id="PF09382">
    <property type="entry name" value="RQC"/>
    <property type="match status" value="1"/>
</dbReference>
<dbReference type="EMBL" id="ML987192">
    <property type="protein sequence ID" value="KAF2252684.1"/>
    <property type="molecule type" value="Genomic_DNA"/>
</dbReference>
<dbReference type="RefSeq" id="XP_033687688.1">
    <property type="nucleotide sequence ID" value="XM_033831983.1"/>
</dbReference>
<evidence type="ECO:0000256" key="10">
    <source>
        <dbReference type="ARBA" id="ARBA00023242"/>
    </source>
</evidence>
<evidence type="ECO:0000256" key="2">
    <source>
        <dbReference type="ARBA" id="ARBA00004123"/>
    </source>
</evidence>
<keyword evidence="9" id="KW-0413">Isomerase</keyword>
<dbReference type="GO" id="GO:0009378">
    <property type="term" value="F:four-way junction helicase activity"/>
    <property type="evidence" value="ECO:0007669"/>
    <property type="project" value="TreeGrafter"/>
</dbReference>
<dbReference type="GO" id="GO:0016787">
    <property type="term" value="F:hydrolase activity"/>
    <property type="evidence" value="ECO:0007669"/>
    <property type="project" value="UniProtKB-KW"/>
</dbReference>
<feature type="compositionally biased region" description="Acidic residues" evidence="13">
    <location>
        <begin position="1414"/>
        <end position="1425"/>
    </location>
</feature>
<dbReference type="PANTHER" id="PTHR13710:SF153">
    <property type="entry name" value="RECQ-LIKE DNA HELICASE BLM"/>
    <property type="match status" value="1"/>
</dbReference>
<feature type="compositionally biased region" description="Polar residues" evidence="13">
    <location>
        <begin position="434"/>
        <end position="460"/>
    </location>
</feature>
<dbReference type="Gene3D" id="3.40.50.300">
    <property type="entry name" value="P-loop containing nucleotide triphosphate hydrolases"/>
    <property type="match status" value="2"/>
</dbReference>
<dbReference type="GO" id="GO:0005694">
    <property type="term" value="C:chromosome"/>
    <property type="evidence" value="ECO:0007669"/>
    <property type="project" value="TreeGrafter"/>
</dbReference>
<dbReference type="GO" id="GO:0043138">
    <property type="term" value="F:3'-5' DNA helicase activity"/>
    <property type="evidence" value="ECO:0007669"/>
    <property type="project" value="UniProtKB-EC"/>
</dbReference>
<dbReference type="PANTHER" id="PTHR13710">
    <property type="entry name" value="DNA HELICASE RECQ FAMILY MEMBER"/>
    <property type="match status" value="1"/>
</dbReference>
<dbReference type="GO" id="GO:0005524">
    <property type="term" value="F:ATP binding"/>
    <property type="evidence" value="ECO:0007669"/>
    <property type="project" value="UniProtKB-KW"/>
</dbReference>
<evidence type="ECO:0000256" key="3">
    <source>
        <dbReference type="ARBA" id="ARBA00005446"/>
    </source>
</evidence>
<organism evidence="17 18">
    <name type="scientific">Trematosphaeria pertusa</name>
    <dbReference type="NCBI Taxonomy" id="390896"/>
    <lineage>
        <taxon>Eukaryota</taxon>
        <taxon>Fungi</taxon>
        <taxon>Dikarya</taxon>
        <taxon>Ascomycota</taxon>
        <taxon>Pezizomycotina</taxon>
        <taxon>Dothideomycetes</taxon>
        <taxon>Pleosporomycetidae</taxon>
        <taxon>Pleosporales</taxon>
        <taxon>Massarineae</taxon>
        <taxon>Trematosphaeriaceae</taxon>
        <taxon>Trematosphaeria</taxon>
    </lineage>
</organism>
<protein>
    <recommendedName>
        <fullName evidence="12">DNA 3'-5' helicase</fullName>
        <ecNumber evidence="12">5.6.2.4</ecNumber>
    </recommendedName>
</protein>
<feature type="compositionally biased region" description="Basic residues" evidence="13">
    <location>
        <begin position="1693"/>
        <end position="1704"/>
    </location>
</feature>
<feature type="compositionally biased region" description="Polar residues" evidence="13">
    <location>
        <begin position="121"/>
        <end position="133"/>
    </location>
</feature>
<keyword evidence="10" id="KW-0539">Nucleus</keyword>
<feature type="compositionally biased region" description="Acidic residues" evidence="13">
    <location>
        <begin position="357"/>
        <end position="373"/>
    </location>
</feature>
<sequence>MPARNNLTDQITWLLSAKPFIPSAHSLVAYDSDLPTSSVTISQHSSSLAEPTINDAPGPAPAPVRTITQPSQRPTCTATRTVDIHKPTSEQEREVYMARLRATPGNGKPRLVLAGLPSNDALSASRSKHTNTWQDKDERPGKSSKRRNSTDLTTPTEAHPTSRKQRLQSHDIEAIDLTGENEAQPSSLSKRLKKGKKRKSDEFEEDFRQRKSPRPVRTIAAFSPCTPDFDGFADIDEMGAVPESPPPPYSTTVQNGRIGQAGEAYGGDLNDGLGFQLPSDDEDHFIPEVSRQVTPSARKRKSLSRAPSEMSPHTRKMGKQARSPSLKTSQHANGNASGKAGRPYTPVKRRVGGAVLDSEDEEFDDFDGFDLDPEDVKSVPSPRPTSARNTVNAPSQEPTSHVNIHMHLPIRSPSKPIEPAGRQAKPEPARIHTKPQSPQTKRLSPQKVQSTPGSIVRQSRQIPCASQIPQEKKDAIRQAVESFLDAEGYRLQRQLDTAIATWAKAKEAFLRHLESGADHSADTTKVQRAHAQKDAIEQLIVLKTKHEDMNMERQGVRKKIEEDLNRGIFNPADGEALAAIAKSLEELQVQIYFLLEVAGMKKFLEPGVKNEADGDARDVVIQSTQTTPTSNKLKPAEIPGSSHVPQTQYVRQTQISVQDVWTPSRRIRFAERHNAASPAPLLSFNTRPHAPERPNPMAQQKSHRIPETPQRHRSPPARSKKNAPRESSGPESFHTPNEDFGDDFDDDDNLFSSTMGVPPDPAEVNDEDFCDDDDDAAFHEISNGENVARFDWKGDRVDARTTRREVFREASVNRVQQRNIQPSPKKPTLNNIGMNFPWSRDVRDALLYKFGLRGFRPGQLEAINATLGGEHCFVLMPTGGGKSLCYQLPSVINSGKTRGVTIVVSPLLSLMEDQVAACKERFNMQAFLINGESTAAEKNFIMEGLRERDPEKFIQVLYVTPEMLSKNQRMINAFQQLHRRNRLARIVIDEAHCVSQWGHDFRPDYKALGDVLGQFPGVPIIALTATATQLVRTDVMANLGIRGCRLFTQSFNRPNLSYEVREKGRAIVQSIAELIQSRYSGKSGIIYCLSRKNCEAVAQKLTSLGIRAYHYHAGMESAERSDVQRKWQNNEYHIIVATIAFGMGIDKADVRFVIHHTLPKSLEGYYQETGRAGRDGKRSDCYLYYQYADCKMLRKMIEEGDGSREQKQRQHDMLRNVIQFCENKSDCRRVQVLNYFSEPFQRENCNGTCDNCMSDATFEEKDLTNYATAAIRMVKQVEKTNVTVLQCIDAFRGAKNAKLKGADLDEFGFGKDLERGDVERVFHHLLEAQALREESKTNNAGFATNYLHLGLKARDYEKGRRQFRLQVRVTPRKARGINTSKKSTKKRAEYPSTNVSSPIRLASKPNLRQYVLNEADDDESNDCFDDPPRRTRGTNRSYKDDGPVVPHKSEDDDGFAPIRGAKPSSLSKRRALGAPITVDERVSDLSDFQRDVLADFMKGAKNLLRGIMVEKGIRNAPFSDTILREMCLDLPHNEDELLVIPGINPEMVKIYGGRLLPLIDNTRKCFCEEVPIPKHRLSGRRPVVLVGEKDDDEDEDQRPLDPNHQNVIDLVSSGSEDEGTATETESLNSMECNEEEDDVAVHTSHHFNQQADPEVENWNRRFSQIEAERPNPRSKAPATSKPSTSRAGSKAPFSKKKGGFRRKGSGSSGKSYAGVSKRVGGRTSGARKSGSFGGTKKTAGGGSRRSGGGGAWGGVMAMPT</sequence>
<dbReference type="SMART" id="SM00487">
    <property type="entry name" value="DEXDc"/>
    <property type="match status" value="1"/>
</dbReference>
<feature type="region of interest" description="Disordered" evidence="13">
    <location>
        <begin position="121"/>
        <end position="215"/>
    </location>
</feature>
<dbReference type="InterPro" id="IPR002121">
    <property type="entry name" value="HRDC_dom"/>
</dbReference>
<dbReference type="NCBIfam" id="TIGR00614">
    <property type="entry name" value="recQ_fam"/>
    <property type="match status" value="1"/>
</dbReference>
<feature type="domain" description="HRDC" evidence="14">
    <location>
        <begin position="1486"/>
        <end position="1569"/>
    </location>
</feature>
<keyword evidence="4" id="KW-0547">Nucleotide-binding</keyword>
<feature type="region of interest" description="Disordered" evidence="13">
    <location>
        <begin position="64"/>
        <end position="91"/>
    </location>
</feature>
<dbReference type="GO" id="GO:0003677">
    <property type="term" value="F:DNA binding"/>
    <property type="evidence" value="ECO:0007669"/>
    <property type="project" value="UniProtKB-KW"/>
</dbReference>
<feature type="compositionally biased region" description="Polar residues" evidence="13">
    <location>
        <begin position="66"/>
        <end position="80"/>
    </location>
</feature>
<comment type="subcellular location">
    <subcellularLocation>
        <location evidence="2">Nucleus</location>
    </subcellularLocation>
</comment>
<dbReference type="Pfam" id="PF00270">
    <property type="entry name" value="DEAD"/>
    <property type="match status" value="1"/>
</dbReference>
<evidence type="ECO:0000259" key="15">
    <source>
        <dbReference type="PROSITE" id="PS51192"/>
    </source>
</evidence>
<feature type="domain" description="Helicase ATP-binding" evidence="15">
    <location>
        <begin position="863"/>
        <end position="1045"/>
    </location>
</feature>
<dbReference type="InterPro" id="IPR011545">
    <property type="entry name" value="DEAD/DEAH_box_helicase_dom"/>
</dbReference>
<dbReference type="CDD" id="cd18794">
    <property type="entry name" value="SF2_C_RecQ"/>
    <property type="match status" value="1"/>
</dbReference>
<evidence type="ECO:0000313" key="17">
    <source>
        <dbReference type="EMBL" id="KAF2252684.1"/>
    </source>
</evidence>
<dbReference type="GO" id="GO:0005634">
    <property type="term" value="C:nucleus"/>
    <property type="evidence" value="ECO:0007669"/>
    <property type="project" value="UniProtKB-SubCell"/>
</dbReference>
<accession>A0A6A6IQ61</accession>
<dbReference type="Pfam" id="PF00271">
    <property type="entry name" value="Helicase_C"/>
    <property type="match status" value="1"/>
</dbReference>
<dbReference type="InterPro" id="IPR027417">
    <property type="entry name" value="P-loop_NTPase"/>
</dbReference>
<proteinExistence type="inferred from homology"/>
<feature type="compositionally biased region" description="Basic residues" evidence="13">
    <location>
        <begin position="711"/>
        <end position="722"/>
    </location>
</feature>
<evidence type="ECO:0000256" key="11">
    <source>
        <dbReference type="ARBA" id="ARBA00034617"/>
    </source>
</evidence>
<reference evidence="17" key="1">
    <citation type="journal article" date="2020" name="Stud. Mycol.">
        <title>101 Dothideomycetes genomes: a test case for predicting lifestyles and emergence of pathogens.</title>
        <authorList>
            <person name="Haridas S."/>
            <person name="Albert R."/>
            <person name="Binder M."/>
            <person name="Bloem J."/>
            <person name="Labutti K."/>
            <person name="Salamov A."/>
            <person name="Andreopoulos B."/>
            <person name="Baker S."/>
            <person name="Barry K."/>
            <person name="Bills G."/>
            <person name="Bluhm B."/>
            <person name="Cannon C."/>
            <person name="Castanera R."/>
            <person name="Culley D."/>
            <person name="Daum C."/>
            <person name="Ezra D."/>
            <person name="Gonzalez J."/>
            <person name="Henrissat B."/>
            <person name="Kuo A."/>
            <person name="Liang C."/>
            <person name="Lipzen A."/>
            <person name="Lutzoni F."/>
            <person name="Magnuson J."/>
            <person name="Mondo S."/>
            <person name="Nolan M."/>
            <person name="Ohm R."/>
            <person name="Pangilinan J."/>
            <person name="Park H.-J."/>
            <person name="Ramirez L."/>
            <person name="Alfaro M."/>
            <person name="Sun H."/>
            <person name="Tritt A."/>
            <person name="Yoshinaga Y."/>
            <person name="Zwiers L.-H."/>
            <person name="Turgeon B."/>
            <person name="Goodwin S."/>
            <person name="Spatafora J."/>
            <person name="Crous P."/>
            <person name="Grigoriev I."/>
        </authorList>
    </citation>
    <scope>NUCLEOTIDE SEQUENCE</scope>
    <source>
        <strain evidence="17">CBS 122368</strain>
    </source>
</reference>